<dbReference type="OrthoDB" id="3439181at2759"/>
<evidence type="ECO:0000256" key="2">
    <source>
        <dbReference type="SAM" id="MobiDB-lite"/>
    </source>
</evidence>
<dbReference type="InterPro" id="IPR001138">
    <property type="entry name" value="Zn2Cys6_DnaBD"/>
</dbReference>
<name>A0A2J6S781_HYAVF</name>
<dbReference type="Pfam" id="PF00172">
    <property type="entry name" value="Zn_clus"/>
    <property type="match status" value="1"/>
</dbReference>
<keyword evidence="5" id="KW-1185">Reference proteome</keyword>
<evidence type="ECO:0000313" key="5">
    <source>
        <dbReference type="Proteomes" id="UP000235786"/>
    </source>
</evidence>
<accession>A0A2J6S781</accession>
<organism evidence="4 5">
    <name type="scientific">Hyaloscypha variabilis (strain UAMH 11265 / GT02V1 / F)</name>
    <name type="common">Meliniomyces variabilis</name>
    <dbReference type="NCBI Taxonomy" id="1149755"/>
    <lineage>
        <taxon>Eukaryota</taxon>
        <taxon>Fungi</taxon>
        <taxon>Dikarya</taxon>
        <taxon>Ascomycota</taxon>
        <taxon>Pezizomycotina</taxon>
        <taxon>Leotiomycetes</taxon>
        <taxon>Helotiales</taxon>
        <taxon>Hyaloscyphaceae</taxon>
        <taxon>Hyaloscypha</taxon>
        <taxon>Hyaloscypha variabilis</taxon>
    </lineage>
</organism>
<dbReference type="CDD" id="cd12148">
    <property type="entry name" value="fungal_TF_MHR"/>
    <property type="match status" value="1"/>
</dbReference>
<keyword evidence="1" id="KW-0539">Nucleus</keyword>
<dbReference type="PROSITE" id="PS50048">
    <property type="entry name" value="ZN2_CY6_FUNGAL_2"/>
    <property type="match status" value="1"/>
</dbReference>
<dbReference type="PANTHER" id="PTHR31668">
    <property type="entry name" value="GLUCOSE TRANSPORT TRANSCRIPTION REGULATOR RGT1-RELATED-RELATED"/>
    <property type="match status" value="1"/>
</dbReference>
<dbReference type="AlphaFoldDB" id="A0A2J6S781"/>
<feature type="domain" description="Zn(2)-C6 fungal-type" evidence="3">
    <location>
        <begin position="26"/>
        <end position="55"/>
    </location>
</feature>
<dbReference type="SMART" id="SM00066">
    <property type="entry name" value="GAL4"/>
    <property type="match status" value="1"/>
</dbReference>
<dbReference type="SUPFAM" id="SSF57701">
    <property type="entry name" value="Zn2/Cys6 DNA-binding domain"/>
    <property type="match status" value="1"/>
</dbReference>
<gene>
    <name evidence="4" type="ORF">L207DRAFT_541080</name>
</gene>
<protein>
    <recommendedName>
        <fullName evidence="3">Zn(2)-C6 fungal-type domain-containing protein</fullName>
    </recommendedName>
</protein>
<proteinExistence type="predicted"/>
<dbReference type="STRING" id="1149755.A0A2J6S781"/>
<evidence type="ECO:0000256" key="1">
    <source>
        <dbReference type="ARBA" id="ARBA00023242"/>
    </source>
</evidence>
<dbReference type="Gene3D" id="4.10.240.10">
    <property type="entry name" value="Zn(2)-C6 fungal-type DNA-binding domain"/>
    <property type="match status" value="1"/>
</dbReference>
<dbReference type="InterPro" id="IPR050797">
    <property type="entry name" value="Carb_Metab_Trans_Reg"/>
</dbReference>
<dbReference type="EMBL" id="KZ613939">
    <property type="protein sequence ID" value="PMD46635.1"/>
    <property type="molecule type" value="Genomic_DNA"/>
</dbReference>
<sequence>MSSSNSYGNKTDNRAVKSSTIPLPGACRACRRRKVKCDRLQPCSQCAQLDLVCIFSHVAAKRKHPIRGRVVAKARETDSVFPSSPPIPTTPPLGSSVSLDDDDIEHGGASQLRWQGIQGAVGSDYTEEFFVALIPDFEQLVYPVNPIISPDEIRTAIANRQASYEDAALVYAFAAVTTFLTLTPQALHDRAVAQTNDLMQRCLESHRRADLGESGGLMLEELPVTVKRVMTCIFLEVSMMAFKRFDRSFALLREAIALLQTLKIRQSTSRDAHPEIRGIARCQRLYWEAYIHERFLTIAAGYPSILPSLRSGVPLPDLSIPPHIDLGFNRLIHLFLVMDEPFLEHWSAQQDSREAAPTINSQWIETKQVQLDQDEVSAANAEAELTARGQNGLTELQHTDLFVTRLWMRTLVWQLALSHGLLSSEPRTNTHEGLSLGFPAQRLSTQLRSLVARLTSVASISAQGTGILQKLFEITSTIADVMALHAAHGQIQEDTRTRMEDFVVVVQFLIGFDRIREEQRGYLREKLDTLRQLYSNTGTANFFGKY</sequence>
<dbReference type="PROSITE" id="PS00463">
    <property type="entry name" value="ZN2_CY6_FUNGAL_1"/>
    <property type="match status" value="1"/>
</dbReference>
<dbReference type="GO" id="GO:0008270">
    <property type="term" value="F:zinc ion binding"/>
    <property type="evidence" value="ECO:0007669"/>
    <property type="project" value="InterPro"/>
</dbReference>
<feature type="region of interest" description="Disordered" evidence="2">
    <location>
        <begin position="77"/>
        <end position="101"/>
    </location>
</feature>
<dbReference type="CDD" id="cd00067">
    <property type="entry name" value="GAL4"/>
    <property type="match status" value="1"/>
</dbReference>
<reference evidence="4 5" key="1">
    <citation type="submission" date="2016-04" db="EMBL/GenBank/DDBJ databases">
        <title>A degradative enzymes factory behind the ericoid mycorrhizal symbiosis.</title>
        <authorList>
            <consortium name="DOE Joint Genome Institute"/>
            <person name="Martino E."/>
            <person name="Morin E."/>
            <person name="Grelet G."/>
            <person name="Kuo A."/>
            <person name="Kohler A."/>
            <person name="Daghino S."/>
            <person name="Barry K."/>
            <person name="Choi C."/>
            <person name="Cichocki N."/>
            <person name="Clum A."/>
            <person name="Copeland A."/>
            <person name="Hainaut M."/>
            <person name="Haridas S."/>
            <person name="Labutti K."/>
            <person name="Lindquist E."/>
            <person name="Lipzen A."/>
            <person name="Khouja H.-R."/>
            <person name="Murat C."/>
            <person name="Ohm R."/>
            <person name="Olson A."/>
            <person name="Spatafora J."/>
            <person name="Veneault-Fourrey C."/>
            <person name="Henrissat B."/>
            <person name="Grigoriev I."/>
            <person name="Martin F."/>
            <person name="Perotto S."/>
        </authorList>
    </citation>
    <scope>NUCLEOTIDE SEQUENCE [LARGE SCALE GENOMIC DNA]</scope>
    <source>
        <strain evidence="4 5">F</strain>
    </source>
</reference>
<dbReference type="InterPro" id="IPR036864">
    <property type="entry name" value="Zn2-C6_fun-type_DNA-bd_sf"/>
</dbReference>
<evidence type="ECO:0000313" key="4">
    <source>
        <dbReference type="EMBL" id="PMD46635.1"/>
    </source>
</evidence>
<evidence type="ECO:0000259" key="3">
    <source>
        <dbReference type="PROSITE" id="PS50048"/>
    </source>
</evidence>
<dbReference type="PANTHER" id="PTHR31668:SF24">
    <property type="entry name" value="TRANSCRIPTION FACTOR, PUTATIVE-RELATED"/>
    <property type="match status" value="1"/>
</dbReference>
<dbReference type="GO" id="GO:0000981">
    <property type="term" value="F:DNA-binding transcription factor activity, RNA polymerase II-specific"/>
    <property type="evidence" value="ECO:0007669"/>
    <property type="project" value="InterPro"/>
</dbReference>
<dbReference type="Proteomes" id="UP000235786">
    <property type="component" value="Unassembled WGS sequence"/>
</dbReference>